<dbReference type="Gene3D" id="2.40.50.100">
    <property type="match status" value="1"/>
</dbReference>
<dbReference type="Proteomes" id="UP001548189">
    <property type="component" value="Unassembled WGS sequence"/>
</dbReference>
<keyword evidence="2" id="KW-1185">Reference proteome</keyword>
<dbReference type="InterPro" id="IPR058792">
    <property type="entry name" value="Beta-barrel_RND_2"/>
</dbReference>
<accession>A0ABV2BTS4</accession>
<dbReference type="InterPro" id="IPR058625">
    <property type="entry name" value="MdtA-like_BSH"/>
</dbReference>
<dbReference type="InterPro" id="IPR058637">
    <property type="entry name" value="YknX-like_C"/>
</dbReference>
<dbReference type="Gene3D" id="1.10.287.470">
    <property type="entry name" value="Helix hairpin bin"/>
    <property type="match status" value="1"/>
</dbReference>
<dbReference type="EMBL" id="JBEVCJ010000009">
    <property type="protein sequence ID" value="MET1255330.1"/>
    <property type="molecule type" value="Genomic_DNA"/>
</dbReference>
<protein>
    <submittedName>
        <fullName evidence="1">Efflux RND transporter periplasmic adaptor subunit</fullName>
    </submittedName>
</protein>
<evidence type="ECO:0000313" key="1">
    <source>
        <dbReference type="EMBL" id="MET1255330.1"/>
    </source>
</evidence>
<dbReference type="InterPro" id="IPR006143">
    <property type="entry name" value="RND_pump_MFP"/>
</dbReference>
<dbReference type="Pfam" id="PF25989">
    <property type="entry name" value="YknX_C"/>
    <property type="match status" value="1"/>
</dbReference>
<dbReference type="NCBIfam" id="TIGR01730">
    <property type="entry name" value="RND_mfp"/>
    <property type="match status" value="1"/>
</dbReference>
<dbReference type="PANTHER" id="PTHR30469:SF38">
    <property type="entry name" value="HLYD FAMILY SECRETION PROTEIN"/>
    <property type="match status" value="1"/>
</dbReference>
<dbReference type="PANTHER" id="PTHR30469">
    <property type="entry name" value="MULTIDRUG RESISTANCE PROTEIN MDTA"/>
    <property type="match status" value="1"/>
</dbReference>
<dbReference type="Gene3D" id="2.40.30.170">
    <property type="match status" value="1"/>
</dbReference>
<sequence>MKLFAANSTERLKMTFLSIMLGLSVLTTACSDSGQSDDQKQASQDDKSKQAKDEKASGDDGKAKQKEKAPVPVEVVSVSRGEIKQTYRTITTLEAESDAQVVARSSGLLQKLLVEEGDLVKKGELLAQLDIEQLSLEVAQMEATSNKLKKELDRQQTLFNRKLGSSDALDRAKFEYQSQQAQFQLAKLKLRYASIKAPIDGVITERNVKIGNFVRESDILFKIVDPQSLKAVLHLPEREMSNVKKGQDILLKVDAYAENTIVGKIERIRPSIDTSTGTFKVVAKLNNLNNQLKPGMFGKVEVVFNVHADSLLLEQQAIITQDNRSHVFVVEDNIAKRIAIETGFKHNGIVEIVSGLNDNSQVITTGQQILKHDTKVEIVASENVVDKNKAEKSTSVSNVAVNH</sequence>
<organism evidence="1 2">
    <name type="scientific">Aliikangiella maris</name>
    <dbReference type="NCBI Taxonomy" id="3162458"/>
    <lineage>
        <taxon>Bacteria</taxon>
        <taxon>Pseudomonadati</taxon>
        <taxon>Pseudomonadota</taxon>
        <taxon>Gammaproteobacteria</taxon>
        <taxon>Oceanospirillales</taxon>
        <taxon>Pleioneaceae</taxon>
        <taxon>Aliikangiella</taxon>
    </lineage>
</organism>
<dbReference type="Pfam" id="PF25954">
    <property type="entry name" value="Beta-barrel_RND_2"/>
    <property type="match status" value="1"/>
</dbReference>
<reference evidence="1 2" key="1">
    <citation type="submission" date="2024-06" db="EMBL/GenBank/DDBJ databases">
        <authorList>
            <person name="Li F."/>
        </authorList>
    </citation>
    <scope>NUCLEOTIDE SEQUENCE [LARGE SCALE GENOMIC DNA]</scope>
    <source>
        <strain evidence="1 2">GXAS 311</strain>
    </source>
</reference>
<dbReference type="Gene3D" id="2.40.420.20">
    <property type="match status" value="1"/>
</dbReference>
<evidence type="ECO:0000313" key="2">
    <source>
        <dbReference type="Proteomes" id="UP001548189"/>
    </source>
</evidence>
<dbReference type="PROSITE" id="PS51257">
    <property type="entry name" value="PROKAR_LIPOPROTEIN"/>
    <property type="match status" value="1"/>
</dbReference>
<dbReference type="PRINTS" id="PR01490">
    <property type="entry name" value="RTXTOXIND"/>
</dbReference>
<dbReference type="Pfam" id="PF25917">
    <property type="entry name" value="BSH_RND"/>
    <property type="match status" value="1"/>
</dbReference>
<name>A0ABV2BTS4_9GAMM</name>
<proteinExistence type="predicted"/>
<comment type="caution">
    <text evidence="1">The sequence shown here is derived from an EMBL/GenBank/DDBJ whole genome shotgun (WGS) entry which is preliminary data.</text>
</comment>
<dbReference type="SUPFAM" id="SSF111369">
    <property type="entry name" value="HlyD-like secretion proteins"/>
    <property type="match status" value="1"/>
</dbReference>
<gene>
    <name evidence="1" type="ORF">ABVT43_09355</name>
</gene>